<dbReference type="InterPro" id="IPR027417">
    <property type="entry name" value="P-loop_NTPase"/>
</dbReference>
<dbReference type="PROSITE" id="PS50096">
    <property type="entry name" value="IQ"/>
    <property type="match status" value="2"/>
</dbReference>
<feature type="compositionally biased region" description="Basic residues" evidence="5">
    <location>
        <begin position="359"/>
        <end position="368"/>
    </location>
</feature>
<comment type="caution">
    <text evidence="7">The sequence shown here is derived from an EMBL/GenBank/DDBJ whole genome shotgun (WGS) entry which is preliminary data.</text>
</comment>
<keyword evidence="8" id="KW-1185">Reference proteome</keyword>
<accession>A0ABD1SJP2</accession>
<reference evidence="8" key="1">
    <citation type="submission" date="2024-07" db="EMBL/GenBank/DDBJ databases">
        <title>Two chromosome-level genome assemblies of Korean endemic species Abeliophyllum distichum and Forsythia ovata (Oleaceae).</title>
        <authorList>
            <person name="Jang H."/>
        </authorList>
    </citation>
    <scope>NUCLEOTIDE SEQUENCE [LARGE SCALE GENOMIC DNA]</scope>
</reference>
<dbReference type="AlphaFoldDB" id="A0ABD1SJP2"/>
<dbReference type="Gene3D" id="1.20.5.190">
    <property type="match status" value="1"/>
</dbReference>
<name>A0ABD1SJP2_9LAMI</name>
<sequence length="368" mass="41464">MGRTTRWLKGLFGMKKDRDRKQNSTMPLCNKSTTIPPYITPAEATWLRSFHKESETEQNKHAMAVATATAAAADAAMAAAQVAATVVRFIGQGRGRLFYGSWETRAAVRIQTVFRGYLARKALRALRGLVKLQALVRGYLVRKQAAATLHCMQSLLRAQANVLAQKTRRFNKNDKGYPAQFDARKSAEQLVDTRNEHKMSIHRRRLSESFESSKIVEVDTGRPRSRSRRTNTWMPDSGEDLLGQSMSSPLPGRFPAQFRGVTGVECQGFFTAQVISSTPRFANSCGYDAPITPARSFCMESYFRNTLNYQKYMANTHSFEAKLRSQSAPKQRSEAGPKRRQSLKEIKESRNSLDGVRMQRSKQAPKKP</sequence>
<evidence type="ECO:0000256" key="5">
    <source>
        <dbReference type="SAM" id="MobiDB-lite"/>
    </source>
</evidence>
<dbReference type="SUPFAM" id="SSF52540">
    <property type="entry name" value="P-loop containing nucleoside triphosphate hydrolases"/>
    <property type="match status" value="1"/>
</dbReference>
<evidence type="ECO:0000256" key="4">
    <source>
        <dbReference type="ARBA" id="ARBA00045534"/>
    </source>
</evidence>
<dbReference type="InterPro" id="IPR025064">
    <property type="entry name" value="DUF4005"/>
</dbReference>
<evidence type="ECO:0000256" key="1">
    <source>
        <dbReference type="ARBA" id="ARBA00022860"/>
    </source>
</evidence>
<dbReference type="Pfam" id="PF00612">
    <property type="entry name" value="IQ"/>
    <property type="match status" value="2"/>
</dbReference>
<evidence type="ECO:0000313" key="8">
    <source>
        <dbReference type="Proteomes" id="UP001604277"/>
    </source>
</evidence>
<dbReference type="Pfam" id="PF13178">
    <property type="entry name" value="DUF4005"/>
    <property type="match status" value="1"/>
</dbReference>
<evidence type="ECO:0000256" key="2">
    <source>
        <dbReference type="ARBA" id="ARBA00024341"/>
    </source>
</evidence>
<dbReference type="SMART" id="SM00015">
    <property type="entry name" value="IQ"/>
    <property type="match status" value="2"/>
</dbReference>
<evidence type="ECO:0000313" key="7">
    <source>
        <dbReference type="EMBL" id="KAL2500935.1"/>
    </source>
</evidence>
<dbReference type="GO" id="GO:0005516">
    <property type="term" value="F:calmodulin binding"/>
    <property type="evidence" value="ECO:0007669"/>
    <property type="project" value="UniProtKB-KW"/>
</dbReference>
<dbReference type="InterPro" id="IPR000048">
    <property type="entry name" value="IQ_motif_EF-hand-BS"/>
</dbReference>
<dbReference type="EMBL" id="JBFOLJ010000010">
    <property type="protein sequence ID" value="KAL2500935.1"/>
    <property type="molecule type" value="Genomic_DNA"/>
</dbReference>
<dbReference type="Proteomes" id="UP001604277">
    <property type="component" value="Unassembled WGS sequence"/>
</dbReference>
<evidence type="ECO:0000259" key="6">
    <source>
        <dbReference type="Pfam" id="PF13178"/>
    </source>
</evidence>
<comment type="similarity">
    <text evidence="2">Belongs to the IQD family.</text>
</comment>
<comment type="function">
    <text evidence="4">May be involved in cooperative interactions with calmodulins or calmodulin-like proteins. Recruits calmodulin proteins to microtubules, thus being a potential scaffold in cellular signaling and trafficking. May associate with nucleic acids and regulate gene expression at the transcriptional or post-transcriptional level.</text>
</comment>
<proteinExistence type="inferred from homology"/>
<feature type="compositionally biased region" description="Basic and acidic residues" evidence="5">
    <location>
        <begin position="331"/>
        <end position="351"/>
    </location>
</feature>
<dbReference type="CDD" id="cd23767">
    <property type="entry name" value="IQCD"/>
    <property type="match status" value="1"/>
</dbReference>
<feature type="compositionally biased region" description="Polar residues" evidence="5">
    <location>
        <begin position="321"/>
        <end position="330"/>
    </location>
</feature>
<comment type="subunit">
    <text evidence="3">Binds to multiple calmodulin (CaM) in the presence of Ca(2+) and CaM-like proteins.</text>
</comment>
<protein>
    <submittedName>
        <fullName evidence="7">IQ-domain 26</fullName>
    </submittedName>
</protein>
<keyword evidence="1" id="KW-0112">Calmodulin-binding</keyword>
<gene>
    <name evidence="7" type="ORF">Fot_34783</name>
</gene>
<evidence type="ECO:0000256" key="3">
    <source>
        <dbReference type="ARBA" id="ARBA00024378"/>
    </source>
</evidence>
<organism evidence="7 8">
    <name type="scientific">Forsythia ovata</name>
    <dbReference type="NCBI Taxonomy" id="205694"/>
    <lineage>
        <taxon>Eukaryota</taxon>
        <taxon>Viridiplantae</taxon>
        <taxon>Streptophyta</taxon>
        <taxon>Embryophyta</taxon>
        <taxon>Tracheophyta</taxon>
        <taxon>Spermatophyta</taxon>
        <taxon>Magnoliopsida</taxon>
        <taxon>eudicotyledons</taxon>
        <taxon>Gunneridae</taxon>
        <taxon>Pentapetalae</taxon>
        <taxon>asterids</taxon>
        <taxon>lamiids</taxon>
        <taxon>Lamiales</taxon>
        <taxon>Oleaceae</taxon>
        <taxon>Forsythieae</taxon>
        <taxon>Forsythia</taxon>
    </lineage>
</organism>
<feature type="region of interest" description="Disordered" evidence="5">
    <location>
        <begin position="321"/>
        <end position="368"/>
    </location>
</feature>
<dbReference type="PANTHER" id="PTHR32295">
    <property type="entry name" value="IQ-DOMAIN 5-RELATED"/>
    <property type="match status" value="1"/>
</dbReference>
<dbReference type="PANTHER" id="PTHR32295:SF264">
    <property type="entry name" value="IQ MOTIF, EF-HAND BINDING, P-LOOP CONTAINING NUCLEOSIDE TRIPHOSPHATE HYDROLASE"/>
    <property type="match status" value="1"/>
</dbReference>
<feature type="domain" description="DUF4005" evidence="6">
    <location>
        <begin position="288"/>
        <end position="354"/>
    </location>
</feature>